<dbReference type="InterPro" id="IPR034741">
    <property type="entry name" value="Terpene_cyclase-like_1_C"/>
</dbReference>
<dbReference type="CDD" id="cd00684">
    <property type="entry name" value="Terpene_cyclase_plant_C1"/>
    <property type="match status" value="1"/>
</dbReference>
<name>A0AAV0NFI8_9ROSI</name>
<dbReference type="PANTHER" id="PTHR31225">
    <property type="entry name" value="OS04G0344100 PROTEIN-RELATED"/>
    <property type="match status" value="1"/>
</dbReference>
<sequence>HQKHERLKEDVRKLVIHETKSSGDKLQLIDVVQRLGVGYHFEAEIEEILGKVHDMGEDLFTNFDGKGTDLYHAALRFQLLRQQGFPVSLDGFRKLKNSEGRFKEWLLSDEQGLLSLYEAAHMAFHGEDILDEALSFATKNLKSILLTNKNTSNAFQRQIEFALFVPAWKCVPRSLARHSIDFYSDHQDALLQNKKLLTFAKLDFNMVQSFHQQELRELSEWWKRIDVATKFPYGRDRLVECYFWINCIYFEPKYGLARILNTKIYSVLTLLDDTCDNFATYEEVLALVEAIERLDARALEELPDRMKNIYRLTLSVYDEIDEEVGKTGSMFVVEYAKEELKKLARAYSNKIGWCTEGRIPTVEEYMIEGGYVTGGMPIVYASAFVGMGADIVTREALEWASNGSKMLKSGCVICRFQNDIFSYEFEQERNHAPSGVECCMKQYGISNKEAVEFLWKEISDAWKIIIQEYCQKPTLLPTIFTDRILNYARSMNLFYDNENGDCYTNPRLLKEHLTSLFIDPVHL</sequence>
<dbReference type="GO" id="GO:0120251">
    <property type="term" value="P:hydrocarbon biosynthetic process"/>
    <property type="evidence" value="ECO:0007669"/>
    <property type="project" value="UniProtKB-ARBA"/>
</dbReference>
<dbReference type="PANTHER" id="PTHR31225:SF93">
    <property type="entry name" value="ALPHA-HUMULENE_(-)-(E)-BETA-CARYOPHYLLENE SYNTHASE"/>
    <property type="match status" value="1"/>
</dbReference>
<keyword evidence="2" id="KW-0479">Metal-binding</keyword>
<feature type="domain" description="Terpene synthase N-terminal" evidence="5">
    <location>
        <begin position="2"/>
        <end position="163"/>
    </location>
</feature>
<dbReference type="AlphaFoldDB" id="A0AAV0NFI8"/>
<accession>A0AAV0NFI8</accession>
<dbReference type="InterPro" id="IPR001906">
    <property type="entry name" value="Terpene_synth_N"/>
</dbReference>
<feature type="domain" description="Terpene synthase metal-binding" evidence="6">
    <location>
        <begin position="224"/>
        <end position="463"/>
    </location>
</feature>
<feature type="non-terminal residue" evidence="7">
    <location>
        <position position="1"/>
    </location>
</feature>
<dbReference type="GO" id="GO:0010333">
    <property type="term" value="F:terpene synthase activity"/>
    <property type="evidence" value="ECO:0007669"/>
    <property type="project" value="InterPro"/>
</dbReference>
<dbReference type="FunFam" id="1.10.600.10:FF:000007">
    <property type="entry name" value="Isoprene synthase, chloroplastic"/>
    <property type="match status" value="1"/>
</dbReference>
<dbReference type="InterPro" id="IPR008930">
    <property type="entry name" value="Terpenoid_cyclase/PrenylTrfase"/>
</dbReference>
<evidence type="ECO:0000256" key="2">
    <source>
        <dbReference type="ARBA" id="ARBA00022723"/>
    </source>
</evidence>
<gene>
    <name evidence="7" type="ORF">LITE_LOCUS33011</name>
</gene>
<comment type="cofactor">
    <cofactor evidence="1">
        <name>Mg(2+)</name>
        <dbReference type="ChEBI" id="CHEBI:18420"/>
    </cofactor>
</comment>
<dbReference type="EMBL" id="CAMGYJ010000008">
    <property type="protein sequence ID" value="CAI0457129.1"/>
    <property type="molecule type" value="Genomic_DNA"/>
</dbReference>
<evidence type="ECO:0000313" key="7">
    <source>
        <dbReference type="EMBL" id="CAI0457129.1"/>
    </source>
</evidence>
<dbReference type="InterPro" id="IPR036965">
    <property type="entry name" value="Terpene_synth_N_sf"/>
</dbReference>
<evidence type="ECO:0000259" key="6">
    <source>
        <dbReference type="Pfam" id="PF03936"/>
    </source>
</evidence>
<dbReference type="GO" id="GO:0000287">
    <property type="term" value="F:magnesium ion binding"/>
    <property type="evidence" value="ECO:0007669"/>
    <property type="project" value="InterPro"/>
</dbReference>
<dbReference type="SUPFAM" id="SSF48239">
    <property type="entry name" value="Terpenoid cyclases/Protein prenyltransferases"/>
    <property type="match status" value="1"/>
</dbReference>
<reference evidence="7" key="1">
    <citation type="submission" date="2022-08" db="EMBL/GenBank/DDBJ databases">
        <authorList>
            <person name="Gutierrez-Valencia J."/>
        </authorList>
    </citation>
    <scope>NUCLEOTIDE SEQUENCE</scope>
</reference>
<dbReference type="SFLD" id="SFLDG01019">
    <property type="entry name" value="Terpene_Cyclase_Like_1_C_Termi"/>
    <property type="match status" value="1"/>
</dbReference>
<evidence type="ECO:0000313" key="8">
    <source>
        <dbReference type="Proteomes" id="UP001154282"/>
    </source>
</evidence>
<dbReference type="Proteomes" id="UP001154282">
    <property type="component" value="Unassembled WGS sequence"/>
</dbReference>
<keyword evidence="4" id="KW-0456">Lyase</keyword>
<keyword evidence="3" id="KW-0460">Magnesium</keyword>
<dbReference type="InterPro" id="IPR008949">
    <property type="entry name" value="Isoprenoid_synthase_dom_sf"/>
</dbReference>
<dbReference type="InterPro" id="IPR044814">
    <property type="entry name" value="Terpene_cyclase_plant_C1"/>
</dbReference>
<evidence type="ECO:0000259" key="5">
    <source>
        <dbReference type="Pfam" id="PF01397"/>
    </source>
</evidence>
<dbReference type="Pfam" id="PF01397">
    <property type="entry name" value="Terpene_synth"/>
    <property type="match status" value="1"/>
</dbReference>
<evidence type="ECO:0000256" key="1">
    <source>
        <dbReference type="ARBA" id="ARBA00001946"/>
    </source>
</evidence>
<dbReference type="SUPFAM" id="SSF48576">
    <property type="entry name" value="Terpenoid synthases"/>
    <property type="match status" value="1"/>
</dbReference>
<evidence type="ECO:0000256" key="4">
    <source>
        <dbReference type="ARBA" id="ARBA00023239"/>
    </source>
</evidence>
<dbReference type="InterPro" id="IPR005630">
    <property type="entry name" value="Terpene_synthase_metal-bd"/>
</dbReference>
<organism evidence="7 8">
    <name type="scientific">Linum tenue</name>
    <dbReference type="NCBI Taxonomy" id="586396"/>
    <lineage>
        <taxon>Eukaryota</taxon>
        <taxon>Viridiplantae</taxon>
        <taxon>Streptophyta</taxon>
        <taxon>Embryophyta</taxon>
        <taxon>Tracheophyta</taxon>
        <taxon>Spermatophyta</taxon>
        <taxon>Magnoliopsida</taxon>
        <taxon>eudicotyledons</taxon>
        <taxon>Gunneridae</taxon>
        <taxon>Pentapetalae</taxon>
        <taxon>rosids</taxon>
        <taxon>fabids</taxon>
        <taxon>Malpighiales</taxon>
        <taxon>Linaceae</taxon>
        <taxon>Linum</taxon>
    </lineage>
</organism>
<proteinExistence type="predicted"/>
<dbReference type="SFLD" id="SFLDS00005">
    <property type="entry name" value="Isoprenoid_Synthase_Type_I"/>
    <property type="match status" value="1"/>
</dbReference>
<dbReference type="InterPro" id="IPR050148">
    <property type="entry name" value="Terpene_synthase-like"/>
</dbReference>
<evidence type="ECO:0000256" key="3">
    <source>
        <dbReference type="ARBA" id="ARBA00022842"/>
    </source>
</evidence>
<keyword evidence="8" id="KW-1185">Reference proteome</keyword>
<dbReference type="GO" id="GO:0016102">
    <property type="term" value="P:diterpenoid biosynthetic process"/>
    <property type="evidence" value="ECO:0007669"/>
    <property type="project" value="InterPro"/>
</dbReference>
<dbReference type="Gene3D" id="1.50.10.130">
    <property type="entry name" value="Terpene synthase, N-terminal domain"/>
    <property type="match status" value="1"/>
</dbReference>
<protein>
    <submittedName>
        <fullName evidence="7">Uncharacterized protein</fullName>
    </submittedName>
</protein>
<comment type="caution">
    <text evidence="7">The sequence shown here is derived from an EMBL/GenBank/DDBJ whole genome shotgun (WGS) entry which is preliminary data.</text>
</comment>
<dbReference type="Pfam" id="PF03936">
    <property type="entry name" value="Terpene_synth_C"/>
    <property type="match status" value="1"/>
</dbReference>
<dbReference type="Gene3D" id="1.10.600.10">
    <property type="entry name" value="Farnesyl Diphosphate Synthase"/>
    <property type="match status" value="1"/>
</dbReference>